<sequence length="174" mass="17794">MFRLSWAIALSFTIAVLAGILIVTRDLSISNDIFKEGVVQAKIVDGTTDQALDGAQQLPPADQALHEGLPQVVGVLDSLARADQTLGSLGDHLQSLGDALKSADAPLGGIIDAGQSATDQANAAAAPAADIVNTLTAADTKVQALGPLLDQSLALSQTIDSKLRIALPLPKVGN</sequence>
<evidence type="ECO:0000313" key="1">
    <source>
        <dbReference type="EMBL" id="AWK75953.1"/>
    </source>
</evidence>
<dbReference type="KEGG" id="roz:CBI38_30545"/>
<geneLocation type="plasmid" evidence="2">
    <name>prb98</name>
</geneLocation>
<gene>
    <name evidence="1" type="ORF">CBI38_30545</name>
</gene>
<reference evidence="1 2" key="1">
    <citation type="submission" date="2017-05" db="EMBL/GenBank/DDBJ databases">
        <title>Isolation of Rhodococcus sp. S2-17 biodegrading of BP-3.</title>
        <authorList>
            <person name="Lee Y."/>
            <person name="Kim K.H."/>
            <person name="Chun B.H."/>
            <person name="Jung H.S."/>
            <person name="Jeon C.O."/>
        </authorList>
    </citation>
    <scope>NUCLEOTIDE SEQUENCE [LARGE SCALE GENOMIC DNA]</scope>
    <source>
        <strain evidence="1 2">S2-17</strain>
        <plasmid evidence="2">prb98</plasmid>
    </source>
</reference>
<dbReference type="AlphaFoldDB" id="A0A2S2C565"/>
<protein>
    <submittedName>
        <fullName evidence="1">Uncharacterized protein</fullName>
    </submittedName>
</protein>
<organism evidence="1 2">
    <name type="scientific">Rhodococcus oxybenzonivorans</name>
    <dbReference type="NCBI Taxonomy" id="1990687"/>
    <lineage>
        <taxon>Bacteria</taxon>
        <taxon>Bacillati</taxon>
        <taxon>Actinomycetota</taxon>
        <taxon>Actinomycetes</taxon>
        <taxon>Mycobacteriales</taxon>
        <taxon>Nocardiaceae</taxon>
        <taxon>Rhodococcus</taxon>
    </lineage>
</organism>
<accession>A0A2S2C565</accession>
<name>A0A2S2C565_9NOCA</name>
<evidence type="ECO:0000313" key="2">
    <source>
        <dbReference type="Proteomes" id="UP000245711"/>
    </source>
</evidence>
<dbReference type="OrthoDB" id="4458751at2"/>
<dbReference type="EMBL" id="CP021355">
    <property type="protein sequence ID" value="AWK75953.1"/>
    <property type="molecule type" value="Genomic_DNA"/>
</dbReference>
<keyword evidence="2" id="KW-1185">Reference proteome</keyword>
<keyword evidence="1" id="KW-0614">Plasmid</keyword>
<dbReference type="RefSeq" id="WP_007298119.1">
    <property type="nucleotide sequence ID" value="NZ_CP021355.1"/>
</dbReference>
<proteinExistence type="predicted"/>
<dbReference type="Proteomes" id="UP000245711">
    <property type="component" value="Plasmid pRB98"/>
</dbReference>